<evidence type="ECO:0000256" key="1">
    <source>
        <dbReference type="SAM" id="MobiDB-lite"/>
    </source>
</evidence>
<gene>
    <name evidence="3" type="ORF">ACFS2C_22910</name>
</gene>
<dbReference type="Proteomes" id="UP001597478">
    <property type="component" value="Unassembled WGS sequence"/>
</dbReference>
<dbReference type="NCBIfam" id="TIGR03086">
    <property type="entry name" value="TIGR03086 family metal-binding protein"/>
    <property type="match status" value="1"/>
</dbReference>
<evidence type="ECO:0000259" key="2">
    <source>
        <dbReference type="Pfam" id="PF11716"/>
    </source>
</evidence>
<dbReference type="InterPro" id="IPR034660">
    <property type="entry name" value="DinB/YfiT-like"/>
</dbReference>
<dbReference type="InterPro" id="IPR017520">
    <property type="entry name" value="CHP03086"/>
</dbReference>
<dbReference type="InterPro" id="IPR017517">
    <property type="entry name" value="Maleyloyr_isom"/>
</dbReference>
<dbReference type="Pfam" id="PF11716">
    <property type="entry name" value="MDMPI_N"/>
    <property type="match status" value="1"/>
</dbReference>
<dbReference type="SUPFAM" id="SSF109854">
    <property type="entry name" value="DinB/YfiT-like putative metalloenzymes"/>
    <property type="match status" value="1"/>
</dbReference>
<dbReference type="RefSeq" id="WP_377392791.1">
    <property type="nucleotide sequence ID" value="NZ_JBHSAN010000034.1"/>
</dbReference>
<comment type="caution">
    <text evidence="3">The sequence shown here is derived from an EMBL/GenBank/DDBJ whole genome shotgun (WGS) entry which is preliminary data.</text>
</comment>
<dbReference type="InterPro" id="IPR024344">
    <property type="entry name" value="MDMPI_metal-binding"/>
</dbReference>
<dbReference type="NCBIfam" id="TIGR03083">
    <property type="entry name" value="maleylpyruvate isomerase family mycothiol-dependent enzyme"/>
    <property type="match status" value="1"/>
</dbReference>
<feature type="domain" description="Mycothiol-dependent maleylpyruvate isomerase metal-binding" evidence="2">
    <location>
        <begin position="14"/>
        <end position="137"/>
    </location>
</feature>
<evidence type="ECO:0000313" key="3">
    <source>
        <dbReference type="EMBL" id="MFD2802243.1"/>
    </source>
</evidence>
<evidence type="ECO:0000313" key="4">
    <source>
        <dbReference type="Proteomes" id="UP001597478"/>
    </source>
</evidence>
<keyword evidence="4" id="KW-1185">Reference proteome</keyword>
<dbReference type="EMBL" id="JBHUOF010000043">
    <property type="protein sequence ID" value="MFD2802243.1"/>
    <property type="molecule type" value="Genomic_DNA"/>
</dbReference>
<organism evidence="3 4">
    <name type="scientific">Prauserella oleivorans</name>
    <dbReference type="NCBI Taxonomy" id="1478153"/>
    <lineage>
        <taxon>Bacteria</taxon>
        <taxon>Bacillati</taxon>
        <taxon>Actinomycetota</taxon>
        <taxon>Actinomycetes</taxon>
        <taxon>Pseudonocardiales</taxon>
        <taxon>Pseudonocardiaceae</taxon>
        <taxon>Prauserella</taxon>
    </lineage>
</organism>
<name>A0ABW5WDZ8_9PSEU</name>
<proteinExistence type="predicted"/>
<protein>
    <submittedName>
        <fullName evidence="3">TIGR03086 family metal-binding protein</fullName>
    </submittedName>
</protein>
<accession>A0ABW5WDZ8</accession>
<reference evidence="4" key="1">
    <citation type="journal article" date="2019" name="Int. J. Syst. Evol. Microbiol.">
        <title>The Global Catalogue of Microorganisms (GCM) 10K type strain sequencing project: providing services to taxonomists for standard genome sequencing and annotation.</title>
        <authorList>
            <consortium name="The Broad Institute Genomics Platform"/>
            <consortium name="The Broad Institute Genome Sequencing Center for Infectious Disease"/>
            <person name="Wu L."/>
            <person name="Ma J."/>
        </authorList>
    </citation>
    <scope>NUCLEOTIDE SEQUENCE [LARGE SCALE GENOMIC DNA]</scope>
    <source>
        <strain evidence="4">IBRC-M 10906</strain>
    </source>
</reference>
<dbReference type="Gene3D" id="1.20.120.450">
    <property type="entry name" value="dinb family like domain"/>
    <property type="match status" value="1"/>
</dbReference>
<feature type="region of interest" description="Disordered" evidence="1">
    <location>
        <begin position="164"/>
        <end position="185"/>
    </location>
</feature>
<feature type="compositionally biased region" description="Pro residues" evidence="1">
    <location>
        <begin position="168"/>
        <end position="177"/>
    </location>
</feature>
<sequence>MTGHPEPSPLKDLAAVLGAVHELVAAVGREDWSAPTPCPQWSVHDLVNHMVLGNRLFAGILRDRAAVTPGALDPTAADALGDDPAGAYRSAAEDLLAAFRRPGVLERVFRVPVGPVPGLAAVHLRAVEDLVHGWDLARATGRRARFPDDVVERQMGFARAKLADVPPDRSPFAPPQPAADHAPPLDRLAALLGRSVAATR</sequence>